<dbReference type="RefSeq" id="WP_114014937.1">
    <property type="nucleotide sequence ID" value="NZ_QOIM01000026.1"/>
</dbReference>
<accession>A0A367EUI4</accession>
<comment type="caution">
    <text evidence="3">The sequence shown here is derived from an EMBL/GenBank/DDBJ whole genome shotgun (WGS) entry which is preliminary data.</text>
</comment>
<feature type="region of interest" description="Disordered" evidence="1">
    <location>
        <begin position="164"/>
        <end position="231"/>
    </location>
</feature>
<dbReference type="AlphaFoldDB" id="A0A367EUI4"/>
<evidence type="ECO:0000256" key="2">
    <source>
        <dbReference type="SAM" id="Phobius"/>
    </source>
</evidence>
<feature type="compositionally biased region" description="Basic and acidic residues" evidence="1">
    <location>
        <begin position="259"/>
        <end position="269"/>
    </location>
</feature>
<keyword evidence="2" id="KW-0472">Membrane</keyword>
<keyword evidence="2" id="KW-0812">Transmembrane</keyword>
<reference evidence="3 4" key="1">
    <citation type="submission" date="2018-06" db="EMBL/GenBank/DDBJ databases">
        <title>Streptomyces reniochalinae sp. nov. and Streptomyces diacarnus sp. nov. from marine sponges.</title>
        <authorList>
            <person name="Li L."/>
        </authorList>
    </citation>
    <scope>NUCLEOTIDE SEQUENCE [LARGE SCALE GENOMIC DNA]</scope>
    <source>
        <strain evidence="3 4">LHW50302</strain>
    </source>
</reference>
<feature type="transmembrane region" description="Helical" evidence="2">
    <location>
        <begin position="7"/>
        <end position="28"/>
    </location>
</feature>
<feature type="transmembrane region" description="Helical" evidence="2">
    <location>
        <begin position="77"/>
        <end position="95"/>
    </location>
</feature>
<dbReference type="EMBL" id="QOIM01000026">
    <property type="protein sequence ID" value="RCG21768.1"/>
    <property type="molecule type" value="Genomic_DNA"/>
</dbReference>
<evidence type="ECO:0000313" key="3">
    <source>
        <dbReference type="EMBL" id="RCG21768.1"/>
    </source>
</evidence>
<dbReference type="OrthoDB" id="4225350at2"/>
<keyword evidence="2" id="KW-1133">Transmembrane helix</keyword>
<protein>
    <submittedName>
        <fullName evidence="3">DUF2637 domain-containing protein</fullName>
    </submittedName>
</protein>
<evidence type="ECO:0000256" key="1">
    <source>
        <dbReference type="SAM" id="MobiDB-lite"/>
    </source>
</evidence>
<keyword evidence="4" id="KW-1185">Reference proteome</keyword>
<proteinExistence type="predicted"/>
<organism evidence="3 4">
    <name type="scientific">Streptomyces reniochalinae</name>
    <dbReference type="NCBI Taxonomy" id="2250578"/>
    <lineage>
        <taxon>Bacteria</taxon>
        <taxon>Bacillati</taxon>
        <taxon>Actinomycetota</taxon>
        <taxon>Actinomycetes</taxon>
        <taxon>Kitasatosporales</taxon>
        <taxon>Streptomycetaceae</taxon>
        <taxon>Streptomyces</taxon>
    </lineage>
</organism>
<feature type="compositionally biased region" description="Basic and acidic residues" evidence="1">
    <location>
        <begin position="277"/>
        <end position="291"/>
    </location>
</feature>
<name>A0A367EUI4_9ACTN</name>
<feature type="transmembrane region" description="Helical" evidence="2">
    <location>
        <begin position="48"/>
        <end position="65"/>
    </location>
</feature>
<sequence>MKTATGVLTLVAGVASVVLTGIAFWLSYEHLHDVAGEYGLGASPERAWAWPATVDLFILVGEVLMLRASLRGRGIDWWAVALAGSGSLGSIALNVAGVGDGAEPMEYVVAAVPPVAALLAFGALMRQLHGLLAAHGHASGVAEMPAKSPTLSSREASPASVSVAALGAGSGGPKLASSEPVVSLRKERPAAPAKPGSGTSGTATARSARKQTARSRGSSKPSGKAPRRSMSEWVELTEPVFHDEFQKLRRQPTASEFAEAIKEAGHGRPSDSTAKNIRTEILDRTDVPALD</sequence>
<dbReference type="Pfam" id="PF10935">
    <property type="entry name" value="DUF2637"/>
    <property type="match status" value="1"/>
</dbReference>
<evidence type="ECO:0000313" key="4">
    <source>
        <dbReference type="Proteomes" id="UP000253507"/>
    </source>
</evidence>
<dbReference type="Proteomes" id="UP000253507">
    <property type="component" value="Unassembled WGS sequence"/>
</dbReference>
<dbReference type="InterPro" id="IPR021235">
    <property type="entry name" value="DUF2637"/>
</dbReference>
<gene>
    <name evidence="3" type="ORF">DQ392_08655</name>
</gene>
<feature type="region of interest" description="Disordered" evidence="1">
    <location>
        <begin position="244"/>
        <end position="291"/>
    </location>
</feature>